<sequence length="261" mass="27397">MARQDRLSTLVDYVVERGSVHVDDIVADLGVSPATVRRDLDALAAQQLIIRTRGGATANHTSGEVPLRYRTARQPREKEAIARAAAAMVRPGEIVGFNGGTTTTAAAHELGVRIAGEPEFAGHYITVVTNAVNIANDLTIREQARVVVTGGVARTRSYELVGPLAELILPSITIETLFLGVNAVDFDGGFYTHTEDEASINAALVRAARRTVVLADSSKLGGTAFARICGLADVQTLITDAGASDSALAQLDAAGVQVIVV</sequence>
<keyword evidence="6" id="KW-1185">Reference proteome</keyword>
<evidence type="ECO:0000313" key="5">
    <source>
        <dbReference type="EMBL" id="TBT95465.1"/>
    </source>
</evidence>
<dbReference type="PANTHER" id="PTHR30363">
    <property type="entry name" value="HTH-TYPE TRANSCRIPTIONAL REGULATOR SRLR-RELATED"/>
    <property type="match status" value="1"/>
</dbReference>
<dbReference type="InterPro" id="IPR050313">
    <property type="entry name" value="Carb_Metab_HTH_regulators"/>
</dbReference>
<dbReference type="InterPro" id="IPR018356">
    <property type="entry name" value="Tscrpt_reg_HTH_DeoR_CS"/>
</dbReference>
<accession>A0A4Q9KML7</accession>
<name>A0A4Q9KML7_PROTD</name>
<protein>
    <submittedName>
        <fullName evidence="5">DeoR/GlpR transcriptional regulator</fullName>
    </submittedName>
</protein>
<dbReference type="Pfam" id="PF08220">
    <property type="entry name" value="HTH_DeoR"/>
    <property type="match status" value="1"/>
</dbReference>
<dbReference type="InterPro" id="IPR037171">
    <property type="entry name" value="NagB/RpiA_transferase-like"/>
</dbReference>
<evidence type="ECO:0000313" key="6">
    <source>
        <dbReference type="Proteomes" id="UP000291933"/>
    </source>
</evidence>
<dbReference type="Gene3D" id="3.40.50.1360">
    <property type="match status" value="1"/>
</dbReference>
<organism evidence="5 6">
    <name type="scientific">Propioniciclava tarda</name>
    <dbReference type="NCBI Taxonomy" id="433330"/>
    <lineage>
        <taxon>Bacteria</taxon>
        <taxon>Bacillati</taxon>
        <taxon>Actinomycetota</taxon>
        <taxon>Actinomycetes</taxon>
        <taxon>Propionibacteriales</taxon>
        <taxon>Propionibacteriaceae</taxon>
        <taxon>Propioniciclava</taxon>
    </lineage>
</organism>
<dbReference type="InterPro" id="IPR036388">
    <property type="entry name" value="WH-like_DNA-bd_sf"/>
</dbReference>
<dbReference type="Gene3D" id="1.10.10.10">
    <property type="entry name" value="Winged helix-like DNA-binding domain superfamily/Winged helix DNA-binding domain"/>
    <property type="match status" value="1"/>
</dbReference>
<keyword evidence="2" id="KW-0238">DNA-binding</keyword>
<dbReference type="EMBL" id="SDMR01000004">
    <property type="protein sequence ID" value="TBT95465.1"/>
    <property type="molecule type" value="Genomic_DNA"/>
</dbReference>
<reference evidence="5 6" key="1">
    <citation type="submission" date="2019-01" db="EMBL/GenBank/DDBJ databases">
        <title>Lactibacter flavus gen. nov., sp. nov., a novel bacterium of the family Propionibacteriaceae isolated from raw milk and dairy products.</title>
        <authorList>
            <person name="Huptas C."/>
            <person name="Wenning M."/>
            <person name="Breitenwieser F."/>
            <person name="Doll E."/>
            <person name="Von Neubeck M."/>
            <person name="Busse H.-J."/>
            <person name="Scherer S."/>
        </authorList>
    </citation>
    <scope>NUCLEOTIDE SEQUENCE [LARGE SCALE GENOMIC DNA]</scope>
    <source>
        <strain evidence="5 6">DSM 22130</strain>
    </source>
</reference>
<keyword evidence="1" id="KW-0805">Transcription regulation</keyword>
<evidence type="ECO:0000256" key="2">
    <source>
        <dbReference type="ARBA" id="ARBA00023125"/>
    </source>
</evidence>
<dbReference type="SUPFAM" id="SSF100950">
    <property type="entry name" value="NagB/RpiA/CoA transferase-like"/>
    <property type="match status" value="1"/>
</dbReference>
<dbReference type="Proteomes" id="UP000291933">
    <property type="component" value="Unassembled WGS sequence"/>
</dbReference>
<dbReference type="PROSITE" id="PS00894">
    <property type="entry name" value="HTH_DEOR_1"/>
    <property type="match status" value="1"/>
</dbReference>
<dbReference type="PROSITE" id="PS51000">
    <property type="entry name" value="HTH_DEOR_2"/>
    <property type="match status" value="1"/>
</dbReference>
<dbReference type="Pfam" id="PF00455">
    <property type="entry name" value="DeoRC"/>
    <property type="match status" value="1"/>
</dbReference>
<dbReference type="SUPFAM" id="SSF46785">
    <property type="entry name" value="Winged helix' DNA-binding domain"/>
    <property type="match status" value="1"/>
</dbReference>
<dbReference type="InterPro" id="IPR001034">
    <property type="entry name" value="DeoR_HTH"/>
</dbReference>
<comment type="caution">
    <text evidence="5">The sequence shown here is derived from an EMBL/GenBank/DDBJ whole genome shotgun (WGS) entry which is preliminary data.</text>
</comment>
<feature type="domain" description="HTH deoR-type" evidence="4">
    <location>
        <begin position="3"/>
        <end position="58"/>
    </location>
</feature>
<evidence type="ECO:0000256" key="3">
    <source>
        <dbReference type="ARBA" id="ARBA00023163"/>
    </source>
</evidence>
<dbReference type="PANTHER" id="PTHR30363:SF44">
    <property type="entry name" value="AGA OPERON TRANSCRIPTIONAL REPRESSOR-RELATED"/>
    <property type="match status" value="1"/>
</dbReference>
<dbReference type="OrthoDB" id="7688673at2"/>
<dbReference type="SMART" id="SM00420">
    <property type="entry name" value="HTH_DEOR"/>
    <property type="match status" value="1"/>
</dbReference>
<dbReference type="AlphaFoldDB" id="A0A4Q9KML7"/>
<evidence type="ECO:0000256" key="1">
    <source>
        <dbReference type="ARBA" id="ARBA00023015"/>
    </source>
</evidence>
<dbReference type="GO" id="GO:0003700">
    <property type="term" value="F:DNA-binding transcription factor activity"/>
    <property type="evidence" value="ECO:0007669"/>
    <property type="project" value="InterPro"/>
</dbReference>
<dbReference type="GO" id="GO:0003677">
    <property type="term" value="F:DNA binding"/>
    <property type="evidence" value="ECO:0007669"/>
    <property type="project" value="UniProtKB-KW"/>
</dbReference>
<proteinExistence type="predicted"/>
<dbReference type="InterPro" id="IPR014036">
    <property type="entry name" value="DeoR-like_C"/>
</dbReference>
<gene>
    <name evidence="5" type="ORF">ET996_05025</name>
</gene>
<dbReference type="RefSeq" id="WP_131171458.1">
    <property type="nucleotide sequence ID" value="NZ_FXTL01000004.1"/>
</dbReference>
<keyword evidence="3" id="KW-0804">Transcription</keyword>
<dbReference type="PRINTS" id="PR00037">
    <property type="entry name" value="HTHLACR"/>
</dbReference>
<evidence type="ECO:0000259" key="4">
    <source>
        <dbReference type="PROSITE" id="PS51000"/>
    </source>
</evidence>
<dbReference type="SMART" id="SM01134">
    <property type="entry name" value="DeoRC"/>
    <property type="match status" value="1"/>
</dbReference>
<dbReference type="InterPro" id="IPR036390">
    <property type="entry name" value="WH_DNA-bd_sf"/>
</dbReference>